<dbReference type="Proteomes" id="UP000078540">
    <property type="component" value="Unassembled WGS sequence"/>
</dbReference>
<name>A0A195ATQ9_9HYME</name>
<gene>
    <name evidence="1" type="ORF">ALC53_14041</name>
</gene>
<sequence length="141" mass="16249">EFLSNLPYEALIEFKRLMIPYSYTQCSHVPNRSTTPDRTPEYICTKGDNITRARKKIFLTQRNESRSLGNINLIAATTMANQEAPYLLLRPLNVNLVSRQNTTVEHYVHFSIAAGDDDEENVDTHRGSRFYMLLTNSTHVR</sequence>
<reference evidence="1 2" key="1">
    <citation type="submission" date="2015-09" db="EMBL/GenBank/DDBJ databases">
        <title>Atta colombica WGS genome.</title>
        <authorList>
            <person name="Nygaard S."/>
            <person name="Hu H."/>
            <person name="Boomsma J."/>
            <person name="Zhang G."/>
        </authorList>
    </citation>
    <scope>NUCLEOTIDE SEQUENCE [LARGE SCALE GENOMIC DNA]</scope>
    <source>
        <strain evidence="1">Treedump-2</strain>
        <tissue evidence="1">Whole body</tissue>
    </source>
</reference>
<evidence type="ECO:0000313" key="1">
    <source>
        <dbReference type="EMBL" id="KYM75613.1"/>
    </source>
</evidence>
<evidence type="ECO:0000313" key="2">
    <source>
        <dbReference type="Proteomes" id="UP000078540"/>
    </source>
</evidence>
<feature type="non-terminal residue" evidence="1">
    <location>
        <position position="1"/>
    </location>
</feature>
<organism evidence="1 2">
    <name type="scientific">Atta colombica</name>
    <dbReference type="NCBI Taxonomy" id="520822"/>
    <lineage>
        <taxon>Eukaryota</taxon>
        <taxon>Metazoa</taxon>
        <taxon>Ecdysozoa</taxon>
        <taxon>Arthropoda</taxon>
        <taxon>Hexapoda</taxon>
        <taxon>Insecta</taxon>
        <taxon>Pterygota</taxon>
        <taxon>Neoptera</taxon>
        <taxon>Endopterygota</taxon>
        <taxon>Hymenoptera</taxon>
        <taxon>Apocrita</taxon>
        <taxon>Aculeata</taxon>
        <taxon>Formicoidea</taxon>
        <taxon>Formicidae</taxon>
        <taxon>Myrmicinae</taxon>
        <taxon>Atta</taxon>
    </lineage>
</organism>
<dbReference type="AlphaFoldDB" id="A0A195ATQ9"/>
<protein>
    <submittedName>
        <fullName evidence="1">Uncharacterized protein</fullName>
    </submittedName>
</protein>
<dbReference type="EMBL" id="KQ976741">
    <property type="protein sequence ID" value="KYM75613.1"/>
    <property type="molecule type" value="Genomic_DNA"/>
</dbReference>
<accession>A0A195ATQ9</accession>
<proteinExistence type="predicted"/>
<keyword evidence="2" id="KW-1185">Reference proteome</keyword>